<dbReference type="InterPro" id="IPR020929">
    <property type="entry name" value="Ribosomal_uL5_CS"/>
</dbReference>
<dbReference type="AlphaFoldDB" id="A0A382GZ10"/>
<evidence type="ECO:0000256" key="2">
    <source>
        <dbReference type="ARBA" id="ARBA00022980"/>
    </source>
</evidence>
<dbReference type="InterPro" id="IPR020930">
    <property type="entry name" value="Ribosomal_uL5_bac-type"/>
</dbReference>
<feature type="domain" description="Large ribosomal subunit protein uL5 N-terminal" evidence="4">
    <location>
        <begin position="9"/>
        <end position="65"/>
    </location>
</feature>
<dbReference type="GO" id="GO:1990904">
    <property type="term" value="C:ribonucleoprotein complex"/>
    <property type="evidence" value="ECO:0007669"/>
    <property type="project" value="UniProtKB-KW"/>
</dbReference>
<evidence type="ECO:0000256" key="1">
    <source>
        <dbReference type="ARBA" id="ARBA00008553"/>
    </source>
</evidence>
<feature type="domain" description="Large ribosomal subunit protein uL5 C-terminal" evidence="5">
    <location>
        <begin position="69"/>
        <end position="161"/>
    </location>
</feature>
<evidence type="ECO:0008006" key="7">
    <source>
        <dbReference type="Google" id="ProtNLM"/>
    </source>
</evidence>
<dbReference type="GO" id="GO:0005840">
    <property type="term" value="C:ribosome"/>
    <property type="evidence" value="ECO:0007669"/>
    <property type="project" value="UniProtKB-KW"/>
</dbReference>
<dbReference type="InterPro" id="IPR022803">
    <property type="entry name" value="Ribosomal_uL5_dom_sf"/>
</dbReference>
<dbReference type="NCBIfam" id="NF000585">
    <property type="entry name" value="PRK00010.1"/>
    <property type="match status" value="1"/>
</dbReference>
<dbReference type="InterPro" id="IPR031309">
    <property type="entry name" value="Ribosomal_uL5_C"/>
</dbReference>
<dbReference type="HAMAP" id="MF_01333_B">
    <property type="entry name" value="Ribosomal_uL5_B"/>
    <property type="match status" value="1"/>
</dbReference>
<dbReference type="Pfam" id="PF00281">
    <property type="entry name" value="Ribosomal_L5"/>
    <property type="match status" value="1"/>
</dbReference>
<dbReference type="FunFam" id="3.30.1440.10:FF:000001">
    <property type="entry name" value="50S ribosomal protein L5"/>
    <property type="match status" value="1"/>
</dbReference>
<name>A0A382GZ10_9ZZZZ</name>
<evidence type="ECO:0000259" key="4">
    <source>
        <dbReference type="Pfam" id="PF00281"/>
    </source>
</evidence>
<accession>A0A382GZ10</accession>
<dbReference type="PANTHER" id="PTHR11994">
    <property type="entry name" value="60S RIBOSOMAL PROTEIN L11-RELATED"/>
    <property type="match status" value="1"/>
</dbReference>
<sequence length="164" mass="18155">MKEKLNKSNLMELPRLSKITLNMGLGDAVTDAKVIQSASSDLAAISGQIPVATKARKSIATFKIRDGMPLGVKVTLRGDRMYEFVDRLVTIALPRIRDFRGLKKTCFDGKGNYSFGIKECTIFPEINVDKLDKVRGMDITICTSTEDDNEALLLLKSLNFPIKA</sequence>
<dbReference type="GO" id="GO:0006412">
    <property type="term" value="P:translation"/>
    <property type="evidence" value="ECO:0007669"/>
    <property type="project" value="InterPro"/>
</dbReference>
<organism evidence="6">
    <name type="scientific">marine metagenome</name>
    <dbReference type="NCBI Taxonomy" id="408172"/>
    <lineage>
        <taxon>unclassified sequences</taxon>
        <taxon>metagenomes</taxon>
        <taxon>ecological metagenomes</taxon>
    </lineage>
</organism>
<gene>
    <name evidence="6" type="ORF">METZ01_LOCUS233142</name>
</gene>
<keyword evidence="3" id="KW-0687">Ribonucleoprotein</keyword>
<protein>
    <recommendedName>
        <fullName evidence="7">50S ribosomal protein L5</fullName>
    </recommendedName>
</protein>
<dbReference type="Gene3D" id="3.30.1440.10">
    <property type="match status" value="1"/>
</dbReference>
<dbReference type="EMBL" id="UINC01058248">
    <property type="protein sequence ID" value="SVB80288.1"/>
    <property type="molecule type" value="Genomic_DNA"/>
</dbReference>
<keyword evidence="2" id="KW-0689">Ribosomal protein</keyword>
<dbReference type="SUPFAM" id="SSF55282">
    <property type="entry name" value="RL5-like"/>
    <property type="match status" value="1"/>
</dbReference>
<dbReference type="GO" id="GO:0003735">
    <property type="term" value="F:structural constituent of ribosome"/>
    <property type="evidence" value="ECO:0007669"/>
    <property type="project" value="InterPro"/>
</dbReference>
<proteinExistence type="inferred from homology"/>
<dbReference type="InterPro" id="IPR002132">
    <property type="entry name" value="Ribosomal_uL5"/>
</dbReference>
<dbReference type="PIRSF" id="PIRSF002161">
    <property type="entry name" value="Ribosomal_L5"/>
    <property type="match status" value="1"/>
</dbReference>
<evidence type="ECO:0000259" key="5">
    <source>
        <dbReference type="Pfam" id="PF00673"/>
    </source>
</evidence>
<dbReference type="PROSITE" id="PS00358">
    <property type="entry name" value="RIBOSOMAL_L5"/>
    <property type="match status" value="1"/>
</dbReference>
<dbReference type="Pfam" id="PF00673">
    <property type="entry name" value="Ribosomal_L5_C"/>
    <property type="match status" value="1"/>
</dbReference>
<comment type="similarity">
    <text evidence="1">Belongs to the universal ribosomal protein uL5 family.</text>
</comment>
<evidence type="ECO:0000313" key="6">
    <source>
        <dbReference type="EMBL" id="SVB80288.1"/>
    </source>
</evidence>
<reference evidence="6" key="1">
    <citation type="submission" date="2018-05" db="EMBL/GenBank/DDBJ databases">
        <authorList>
            <person name="Lanie J.A."/>
            <person name="Ng W.-L."/>
            <person name="Kazmierczak K.M."/>
            <person name="Andrzejewski T.M."/>
            <person name="Davidsen T.M."/>
            <person name="Wayne K.J."/>
            <person name="Tettelin H."/>
            <person name="Glass J.I."/>
            <person name="Rusch D."/>
            <person name="Podicherti R."/>
            <person name="Tsui H.-C.T."/>
            <person name="Winkler M.E."/>
        </authorList>
    </citation>
    <scope>NUCLEOTIDE SEQUENCE</scope>
</reference>
<evidence type="ECO:0000256" key="3">
    <source>
        <dbReference type="ARBA" id="ARBA00023274"/>
    </source>
</evidence>
<dbReference type="InterPro" id="IPR031310">
    <property type="entry name" value="Ribosomal_uL5_N"/>
</dbReference>